<dbReference type="Gene3D" id="2.60.200.20">
    <property type="match status" value="1"/>
</dbReference>
<keyword evidence="2" id="KW-1185">Reference proteome</keyword>
<dbReference type="SUPFAM" id="SSF49879">
    <property type="entry name" value="SMAD/FHA domain"/>
    <property type="match status" value="1"/>
</dbReference>
<evidence type="ECO:0008006" key="3">
    <source>
        <dbReference type="Google" id="ProtNLM"/>
    </source>
</evidence>
<dbReference type="KEGG" id="mic:Mic7113_2385"/>
<dbReference type="EMBL" id="CP003630">
    <property type="protein sequence ID" value="AFZ18189.1"/>
    <property type="molecule type" value="Genomic_DNA"/>
</dbReference>
<evidence type="ECO:0000313" key="2">
    <source>
        <dbReference type="Proteomes" id="UP000010471"/>
    </source>
</evidence>
<dbReference type="Proteomes" id="UP000010471">
    <property type="component" value="Chromosome"/>
</dbReference>
<accession>K9WEK2</accession>
<sequence length="68" mass="7862">MAEFKLRLQLQEDVEKTVRVNRDEFVVGRLPICDLYLPFLEISRHHSRFVKIAINSGKAVVSCSAFKL</sequence>
<organism evidence="1 2">
    <name type="scientific">Allocoleopsis franciscana PCC 7113</name>
    <dbReference type="NCBI Taxonomy" id="1173027"/>
    <lineage>
        <taxon>Bacteria</taxon>
        <taxon>Bacillati</taxon>
        <taxon>Cyanobacteriota</taxon>
        <taxon>Cyanophyceae</taxon>
        <taxon>Coleofasciculales</taxon>
        <taxon>Coleofasciculaceae</taxon>
        <taxon>Allocoleopsis</taxon>
        <taxon>Allocoleopsis franciscana</taxon>
    </lineage>
</organism>
<proteinExistence type="predicted"/>
<dbReference type="STRING" id="1173027.Mic7113_2385"/>
<reference evidence="1 2" key="1">
    <citation type="submission" date="2012-06" db="EMBL/GenBank/DDBJ databases">
        <title>Finished chromosome of genome of Microcoleus sp. PCC 7113.</title>
        <authorList>
            <consortium name="US DOE Joint Genome Institute"/>
            <person name="Gugger M."/>
            <person name="Coursin T."/>
            <person name="Rippka R."/>
            <person name="Tandeau De Marsac N."/>
            <person name="Huntemann M."/>
            <person name="Wei C.-L."/>
            <person name="Han J."/>
            <person name="Detter J.C."/>
            <person name="Han C."/>
            <person name="Tapia R."/>
            <person name="Chen A."/>
            <person name="Kyrpides N."/>
            <person name="Mavromatis K."/>
            <person name="Markowitz V."/>
            <person name="Szeto E."/>
            <person name="Ivanova N."/>
            <person name="Pagani I."/>
            <person name="Pati A."/>
            <person name="Goodwin L."/>
            <person name="Nordberg H.P."/>
            <person name="Cantor M.N."/>
            <person name="Hua S.X."/>
            <person name="Woyke T."/>
            <person name="Kerfeld C.A."/>
        </authorList>
    </citation>
    <scope>NUCLEOTIDE SEQUENCE [LARGE SCALE GENOMIC DNA]</scope>
    <source>
        <strain evidence="1 2">PCC 7113</strain>
    </source>
</reference>
<evidence type="ECO:0000313" key="1">
    <source>
        <dbReference type="EMBL" id="AFZ18189.1"/>
    </source>
</evidence>
<dbReference type="eggNOG" id="COG1716">
    <property type="taxonomic scope" value="Bacteria"/>
</dbReference>
<name>K9WEK2_9CYAN</name>
<dbReference type="RefSeq" id="WP_015182338.1">
    <property type="nucleotide sequence ID" value="NC_019738.1"/>
</dbReference>
<gene>
    <name evidence="1" type="ORF">Mic7113_2385</name>
</gene>
<dbReference type="HOGENOM" id="CLU_2789297_0_0_3"/>
<protein>
    <recommendedName>
        <fullName evidence="3">FHA domain-containing protein</fullName>
    </recommendedName>
</protein>
<dbReference type="InterPro" id="IPR008984">
    <property type="entry name" value="SMAD_FHA_dom_sf"/>
</dbReference>
<dbReference type="AlphaFoldDB" id="K9WEK2"/>